<evidence type="ECO:0000256" key="1">
    <source>
        <dbReference type="ARBA" id="ARBA00002869"/>
    </source>
</evidence>
<dbReference type="Proteomes" id="UP000016900">
    <property type="component" value="Chromosome"/>
</dbReference>
<dbReference type="GO" id="GO:0005737">
    <property type="term" value="C:cytoplasm"/>
    <property type="evidence" value="ECO:0007669"/>
    <property type="project" value="UniProtKB-UniRule"/>
</dbReference>
<dbReference type="InterPro" id="IPR000860">
    <property type="entry name" value="HemC"/>
</dbReference>
<reference evidence="11 12" key="1">
    <citation type="submission" date="2012-10" db="EMBL/GenBank/DDBJ databases">
        <title>Genome sequence of the symbiont of the pentatomidae stink bug Halyomorpha halys.</title>
        <authorList>
            <person name="Kobayashi H."/>
            <person name="Fujii-Muramatsu R."/>
            <person name="Takeishi K."/>
            <person name="Noda H."/>
        </authorList>
    </citation>
    <scope>NUCLEOTIDE SEQUENCE [LARGE SCALE GENOMIC DNA]</scope>
</reference>
<dbReference type="KEGG" id="hhs:HHS_00120"/>
<keyword evidence="5 8" id="KW-0808">Transferase</keyword>
<comment type="similarity">
    <text evidence="3 8">Belongs to the HMBS family.</text>
</comment>
<sequence length="313" mass="34821">MLEKRFKIATRKSPLALWQAQYVKNQLIKAYPYLHFDLVPIITKGDIKIDRQSVKIGGKGLFIKELQQAILEKRADLAVHSIKDITMNFPKGLGLTIICKREDPYDTFVSKNYDSIETLPRGATIGTSSLRRQCQIRMFRPDLAIRPIRGNIDTRLSQLDHGEYDAIILAAAGLKRLGLSNRIRHTLSAELSLPAVGQGAIGIECRLDDTELITLLQVLNHTDTAVCIHAERALNIHLGGGCQVPIASFAILENNQIWLRGLVCSPDGMKIVIGERRGAYSNAEQIGISLAEELLDNGARTILHQFYQASHPL</sequence>
<evidence type="ECO:0000256" key="2">
    <source>
        <dbReference type="ARBA" id="ARBA00004735"/>
    </source>
</evidence>
<comment type="cofactor">
    <cofactor evidence="8">
        <name>dipyrromethane</name>
        <dbReference type="ChEBI" id="CHEBI:60342"/>
    </cofactor>
    <text evidence="8">Binds 1 dipyrromethane group covalently.</text>
</comment>
<dbReference type="PIRSF" id="PIRSF001438">
    <property type="entry name" value="4pyrrol_synth_OHMeBilane_synth"/>
    <property type="match status" value="1"/>
</dbReference>
<comment type="function">
    <text evidence="1 8">Tetrapolymerization of the monopyrrole PBG into the hydroxymethylbilane pre-uroporphyrinogen in several discrete steps.</text>
</comment>
<evidence type="ECO:0000313" key="11">
    <source>
        <dbReference type="EMBL" id="BAN99981.1"/>
    </source>
</evidence>
<dbReference type="PANTHER" id="PTHR11557">
    <property type="entry name" value="PORPHOBILINOGEN DEAMINASE"/>
    <property type="match status" value="1"/>
</dbReference>
<dbReference type="CDD" id="cd13646">
    <property type="entry name" value="PBP2_EcHMBS_like"/>
    <property type="match status" value="1"/>
</dbReference>
<evidence type="ECO:0000256" key="4">
    <source>
        <dbReference type="ARBA" id="ARBA00011245"/>
    </source>
</evidence>
<dbReference type="InterPro" id="IPR022419">
    <property type="entry name" value="Porphobilin_deaminase_cofac_BS"/>
</dbReference>
<dbReference type="InterPro" id="IPR022417">
    <property type="entry name" value="Porphobilin_deaminase_N"/>
</dbReference>
<proteinExistence type="inferred from homology"/>
<comment type="catalytic activity">
    <reaction evidence="7 8">
        <text>4 porphobilinogen + H2O = hydroxymethylbilane + 4 NH4(+)</text>
        <dbReference type="Rhea" id="RHEA:13185"/>
        <dbReference type="ChEBI" id="CHEBI:15377"/>
        <dbReference type="ChEBI" id="CHEBI:28938"/>
        <dbReference type="ChEBI" id="CHEBI:57845"/>
        <dbReference type="ChEBI" id="CHEBI:58126"/>
        <dbReference type="EC" id="2.5.1.61"/>
    </reaction>
</comment>
<dbReference type="PROSITE" id="PS00533">
    <property type="entry name" value="PORPHOBILINOGEN_DEAM"/>
    <property type="match status" value="1"/>
</dbReference>
<keyword evidence="12" id="KW-1185">Reference proteome</keyword>
<evidence type="ECO:0000256" key="3">
    <source>
        <dbReference type="ARBA" id="ARBA00005638"/>
    </source>
</evidence>
<keyword evidence="6 8" id="KW-0627">Porphyrin biosynthesis</keyword>
<dbReference type="eggNOG" id="COG0181">
    <property type="taxonomic scope" value="Bacteria"/>
</dbReference>
<dbReference type="PATRIC" id="fig|1235990.3.peg.12"/>
<evidence type="ECO:0000259" key="9">
    <source>
        <dbReference type="Pfam" id="PF01379"/>
    </source>
</evidence>
<evidence type="ECO:0000259" key="10">
    <source>
        <dbReference type="Pfam" id="PF03900"/>
    </source>
</evidence>
<comment type="pathway">
    <text evidence="2">Porphyrin-containing compound metabolism; protoporphyrin-IX biosynthesis; coproporphyrinogen-III from 5-aminolevulinate: step 2/4.</text>
</comment>
<dbReference type="NCBIfam" id="TIGR00212">
    <property type="entry name" value="hemC"/>
    <property type="match status" value="1"/>
</dbReference>
<protein>
    <recommendedName>
        <fullName evidence="8">Porphobilinogen deaminase</fullName>
        <shortName evidence="8">PBG</shortName>
        <ecNumber evidence="8">2.5.1.61</ecNumber>
    </recommendedName>
    <alternativeName>
        <fullName evidence="8">Hydroxymethylbilane synthase</fullName>
        <shortName evidence="8">HMBS</shortName>
    </alternativeName>
    <alternativeName>
        <fullName evidence="8">Pre-uroporphyrinogen synthase</fullName>
    </alternativeName>
</protein>
<evidence type="ECO:0000256" key="6">
    <source>
        <dbReference type="ARBA" id="ARBA00023244"/>
    </source>
</evidence>
<dbReference type="SUPFAM" id="SSF54782">
    <property type="entry name" value="Porphobilinogen deaminase (hydroxymethylbilane synthase), C-terminal domain"/>
    <property type="match status" value="1"/>
</dbReference>
<organism evidence="11 12">
    <name type="scientific">Candidatus Pantoea carbekii</name>
    <dbReference type="NCBI Taxonomy" id="1235990"/>
    <lineage>
        <taxon>Bacteria</taxon>
        <taxon>Pseudomonadati</taxon>
        <taxon>Pseudomonadota</taxon>
        <taxon>Gammaproteobacteria</taxon>
        <taxon>Enterobacterales</taxon>
        <taxon>Erwiniaceae</taxon>
        <taxon>Pantoea</taxon>
    </lineage>
</organism>
<dbReference type="Pfam" id="PF03900">
    <property type="entry name" value="Porphobil_deamC"/>
    <property type="match status" value="1"/>
</dbReference>
<dbReference type="KEGG" id="pck:BMSBPS_0475"/>
<dbReference type="EMBL" id="AP012554">
    <property type="protein sequence ID" value="BAN99981.1"/>
    <property type="molecule type" value="Genomic_DNA"/>
</dbReference>
<dbReference type="FunFam" id="3.40.190.10:FF:000005">
    <property type="entry name" value="Porphobilinogen deaminase"/>
    <property type="match status" value="1"/>
</dbReference>
<dbReference type="GO" id="GO:0004418">
    <property type="term" value="F:hydroxymethylbilane synthase activity"/>
    <property type="evidence" value="ECO:0007669"/>
    <property type="project" value="UniProtKB-UniRule"/>
</dbReference>
<evidence type="ECO:0000256" key="7">
    <source>
        <dbReference type="ARBA" id="ARBA00048169"/>
    </source>
</evidence>
<dbReference type="UniPathway" id="UPA00251">
    <property type="reaction ID" value="UER00319"/>
</dbReference>
<evidence type="ECO:0000256" key="5">
    <source>
        <dbReference type="ARBA" id="ARBA00022679"/>
    </source>
</evidence>
<dbReference type="FunFam" id="3.30.160.40:FF:000002">
    <property type="entry name" value="Porphobilinogen deaminase"/>
    <property type="match status" value="1"/>
</dbReference>
<dbReference type="STRING" id="1235990.BMSBPS_0475"/>
<dbReference type="HAMAP" id="MF_00260">
    <property type="entry name" value="Porphobil_deam"/>
    <property type="match status" value="1"/>
</dbReference>
<dbReference type="Gene3D" id="3.30.160.40">
    <property type="entry name" value="Porphobilinogen deaminase, C-terminal domain"/>
    <property type="match status" value="1"/>
</dbReference>
<dbReference type="GO" id="GO:0006782">
    <property type="term" value="P:protoporphyrinogen IX biosynthetic process"/>
    <property type="evidence" value="ECO:0007669"/>
    <property type="project" value="UniProtKB-UniRule"/>
</dbReference>
<accession>U3U6P3</accession>
<dbReference type="PANTHER" id="PTHR11557:SF0">
    <property type="entry name" value="PORPHOBILINOGEN DEAMINASE"/>
    <property type="match status" value="1"/>
</dbReference>
<evidence type="ECO:0000313" key="12">
    <source>
        <dbReference type="Proteomes" id="UP000016900"/>
    </source>
</evidence>
<dbReference type="InterPro" id="IPR022418">
    <property type="entry name" value="Porphobilinogen_deaminase_C"/>
</dbReference>
<feature type="modified residue" description="S-(dipyrrolylmethanemethyl)cysteine" evidence="8">
    <location>
        <position position="242"/>
    </location>
</feature>
<comment type="subunit">
    <text evidence="4 8">Monomer.</text>
</comment>
<feature type="domain" description="Porphobilinogen deaminase C-terminal" evidence="10">
    <location>
        <begin position="226"/>
        <end position="295"/>
    </location>
</feature>
<dbReference type="EC" id="2.5.1.61" evidence="8"/>
<gene>
    <name evidence="8 11" type="primary">hemC</name>
    <name evidence="11" type="ORF">HHS_00120</name>
</gene>
<dbReference type="Pfam" id="PF01379">
    <property type="entry name" value="Porphobil_deam"/>
    <property type="match status" value="1"/>
</dbReference>
<dbReference type="Gene3D" id="3.40.190.10">
    <property type="entry name" value="Periplasmic binding protein-like II"/>
    <property type="match status" value="2"/>
</dbReference>
<dbReference type="InterPro" id="IPR036803">
    <property type="entry name" value="Porphobilinogen_deaminase_C_sf"/>
</dbReference>
<dbReference type="SUPFAM" id="SSF53850">
    <property type="entry name" value="Periplasmic binding protein-like II"/>
    <property type="match status" value="1"/>
</dbReference>
<comment type="miscellaneous">
    <text evidence="8">The porphobilinogen subunits are added to the dipyrromethane group.</text>
</comment>
<dbReference type="RefSeq" id="WP_022564001.1">
    <property type="nucleotide sequence ID" value="NZ_CP010907.1"/>
</dbReference>
<name>U3U6P3_9GAMM</name>
<feature type="domain" description="Porphobilinogen deaminase N-terminal" evidence="9">
    <location>
        <begin position="7"/>
        <end position="212"/>
    </location>
</feature>
<evidence type="ECO:0000256" key="8">
    <source>
        <dbReference type="HAMAP-Rule" id="MF_00260"/>
    </source>
</evidence>
<dbReference type="OrthoDB" id="9810298at2"/>
<dbReference type="AlphaFoldDB" id="U3U6P3"/>
<dbReference type="PRINTS" id="PR00151">
    <property type="entry name" value="PORPHBDMNASE"/>
</dbReference>